<keyword evidence="2" id="KW-1185">Reference proteome</keyword>
<organism evidence="2">
    <name type="scientific">Coccidioides posadasii (strain RMSCC 757 / Silveira)</name>
    <name type="common">Valley fever fungus</name>
    <dbReference type="NCBI Taxonomy" id="443226"/>
    <lineage>
        <taxon>Eukaryota</taxon>
        <taxon>Fungi</taxon>
        <taxon>Dikarya</taxon>
        <taxon>Ascomycota</taxon>
        <taxon>Pezizomycotina</taxon>
        <taxon>Eurotiomycetes</taxon>
        <taxon>Eurotiomycetidae</taxon>
        <taxon>Onygenales</taxon>
        <taxon>Onygenaceae</taxon>
        <taxon>Coccidioides</taxon>
    </lineage>
</organism>
<evidence type="ECO:0000313" key="2">
    <source>
        <dbReference type="Proteomes" id="UP000002497"/>
    </source>
</evidence>
<reference evidence="2" key="2">
    <citation type="submission" date="2010-03" db="EMBL/GenBank/DDBJ databases">
        <title>The genome sequence of Coccidioides posadasii strain Silveira.</title>
        <authorList>
            <consortium name="The Broad Institute Genome Sequencing Center for Infectious Disease"/>
            <person name="Neafsey D."/>
            <person name="Orbach M."/>
            <person name="Henn M.R."/>
            <person name="Cole G.T."/>
            <person name="Galgiani J."/>
            <person name="Gardner M.J."/>
            <person name="Kirkland T.N."/>
            <person name="Taylor J.W."/>
            <person name="Young S.K."/>
            <person name="Zeng Q."/>
            <person name="Koehrsen M."/>
            <person name="Alvarado L."/>
            <person name="Berlin A."/>
            <person name="Borenstein D."/>
            <person name="Chapman S.B."/>
            <person name="Chen Z."/>
            <person name="Engels R."/>
            <person name="Freedman E."/>
            <person name="Gellesch M."/>
            <person name="Goldberg J."/>
            <person name="Griggs A."/>
            <person name="Gujja S."/>
            <person name="Heilman E."/>
            <person name="Heiman D."/>
            <person name="Howarth C."/>
            <person name="Jen D."/>
            <person name="Larson L."/>
            <person name="Mehta T."/>
            <person name="Neiman D."/>
            <person name="Park D."/>
            <person name="Pearson M."/>
            <person name="Richards J."/>
            <person name="Roberts A."/>
            <person name="Saif S."/>
            <person name="Shea T."/>
            <person name="Shenoy N."/>
            <person name="Sisk P."/>
            <person name="Stolte C."/>
            <person name="Sykes S."/>
            <person name="Walk T."/>
            <person name="White J."/>
            <person name="Yandava C."/>
            <person name="Haas B."/>
            <person name="Nusbaum C."/>
            <person name="Birren B."/>
        </authorList>
    </citation>
    <scope>NUCLEOTIDE SEQUENCE [LARGE SCALE GENOMIC DNA]</scope>
    <source>
        <strain evidence="2">RMSCC 757 / Silveira</strain>
    </source>
</reference>
<gene>
    <name evidence="1" type="ORF">CPSG_02328</name>
</gene>
<evidence type="ECO:0000313" key="1">
    <source>
        <dbReference type="EMBL" id="EFW20485.1"/>
    </source>
</evidence>
<accession>E9CZ41</accession>
<proteinExistence type="predicted"/>
<protein>
    <submittedName>
        <fullName evidence="1">Uncharacterized protein</fullName>
    </submittedName>
</protein>
<reference evidence="2" key="1">
    <citation type="journal article" date="2010" name="Genome Res.">
        <title>Population genomic sequencing of Coccidioides fungi reveals recent hybridization and transposon control.</title>
        <authorList>
            <person name="Neafsey D.E."/>
            <person name="Barker B.M."/>
            <person name="Sharpton T.J."/>
            <person name="Stajich J.E."/>
            <person name="Park D.J."/>
            <person name="Whiston E."/>
            <person name="Hung C.-Y."/>
            <person name="McMahan C."/>
            <person name="White J."/>
            <person name="Sykes S."/>
            <person name="Heiman D."/>
            <person name="Young S."/>
            <person name="Zeng Q."/>
            <person name="Abouelleil A."/>
            <person name="Aftuck L."/>
            <person name="Bessette D."/>
            <person name="Brown A."/>
            <person name="FitzGerald M."/>
            <person name="Lui A."/>
            <person name="Macdonald J.P."/>
            <person name="Priest M."/>
            <person name="Orbach M.J."/>
            <person name="Galgiani J.N."/>
            <person name="Kirkland T.N."/>
            <person name="Cole G.T."/>
            <person name="Birren B.W."/>
            <person name="Henn M.R."/>
            <person name="Taylor J.W."/>
            <person name="Rounsley S.D."/>
        </authorList>
    </citation>
    <scope>NUCLEOTIDE SEQUENCE [LARGE SCALE GENOMIC DNA]</scope>
    <source>
        <strain evidence="2">RMSCC 757 / Silveira</strain>
    </source>
</reference>
<name>E9CZ41_COCPS</name>
<dbReference type="Proteomes" id="UP000002497">
    <property type="component" value="Unassembled WGS sequence"/>
</dbReference>
<dbReference type="EMBL" id="GL636488">
    <property type="protein sequence ID" value="EFW20485.1"/>
    <property type="molecule type" value="Genomic_DNA"/>
</dbReference>
<dbReference type="HOGENOM" id="CLU_2775766_0_0_1"/>
<dbReference type="AlphaFoldDB" id="E9CZ41"/>
<sequence length="69" mass="7532">MQAKSPSESLIFSHISGLNDFFISNQKQGGCILPPKGITRGRFPEATNMPIPCKPAPRACLRFLSQTAQ</sequence>
<dbReference type="VEuPathDB" id="FungiDB:CPSG_02328"/>